<dbReference type="CDD" id="cd11304">
    <property type="entry name" value="Cadherin_repeat"/>
    <property type="match status" value="3"/>
</dbReference>
<dbReference type="WBParaSite" id="PEQ_0000939501-mRNA-1">
    <property type="protein sequence ID" value="PEQ_0000939501-mRNA-1"/>
    <property type="gene ID" value="PEQ_0000939501"/>
</dbReference>
<comment type="subcellular location">
    <subcellularLocation>
        <location evidence="1">Membrane</location>
    </subcellularLocation>
</comment>
<dbReference type="PANTHER" id="PTHR24025">
    <property type="entry name" value="DESMOGLEIN FAMILY MEMBER"/>
    <property type="match status" value="1"/>
</dbReference>
<evidence type="ECO:0000256" key="5">
    <source>
        <dbReference type="ARBA" id="ARBA00022889"/>
    </source>
</evidence>
<dbReference type="InterPro" id="IPR002126">
    <property type="entry name" value="Cadherin-like_dom"/>
</dbReference>
<dbReference type="Pfam" id="PF00028">
    <property type="entry name" value="Cadherin"/>
    <property type="match status" value="1"/>
</dbReference>
<keyword evidence="5" id="KW-0130">Cell adhesion</keyword>
<name>A0A914RSC0_PAREQ</name>
<dbReference type="PROSITE" id="PS00232">
    <property type="entry name" value="CADHERIN_1"/>
    <property type="match status" value="1"/>
</dbReference>
<dbReference type="GO" id="GO:0007156">
    <property type="term" value="P:homophilic cell adhesion via plasma membrane adhesion molecules"/>
    <property type="evidence" value="ECO:0007669"/>
    <property type="project" value="InterPro"/>
</dbReference>
<keyword evidence="7" id="KW-0472">Membrane</keyword>
<dbReference type="AlphaFoldDB" id="A0A914RSC0"/>
<organism evidence="10 11">
    <name type="scientific">Parascaris equorum</name>
    <name type="common">Equine roundworm</name>
    <dbReference type="NCBI Taxonomy" id="6256"/>
    <lineage>
        <taxon>Eukaryota</taxon>
        <taxon>Metazoa</taxon>
        <taxon>Ecdysozoa</taxon>
        <taxon>Nematoda</taxon>
        <taxon>Chromadorea</taxon>
        <taxon>Rhabditida</taxon>
        <taxon>Spirurina</taxon>
        <taxon>Ascaridomorpha</taxon>
        <taxon>Ascaridoidea</taxon>
        <taxon>Ascarididae</taxon>
        <taxon>Parascaris</taxon>
    </lineage>
</organism>
<evidence type="ECO:0000313" key="10">
    <source>
        <dbReference type="Proteomes" id="UP000887564"/>
    </source>
</evidence>
<dbReference type="PANTHER" id="PTHR24025:SF23">
    <property type="entry name" value="NEURAL-CADHERIN"/>
    <property type="match status" value="1"/>
</dbReference>
<dbReference type="GO" id="GO:0005509">
    <property type="term" value="F:calcium ion binding"/>
    <property type="evidence" value="ECO:0007669"/>
    <property type="project" value="UniProtKB-UniRule"/>
</dbReference>
<keyword evidence="3" id="KW-0677">Repeat</keyword>
<keyword evidence="10" id="KW-1185">Reference proteome</keyword>
<dbReference type="PROSITE" id="PS50268">
    <property type="entry name" value="CADHERIN_2"/>
    <property type="match status" value="3"/>
</dbReference>
<evidence type="ECO:0000256" key="7">
    <source>
        <dbReference type="ARBA" id="ARBA00023136"/>
    </source>
</evidence>
<evidence type="ECO:0000256" key="8">
    <source>
        <dbReference type="PROSITE-ProRule" id="PRU00043"/>
    </source>
</evidence>
<dbReference type="Gene3D" id="2.60.40.60">
    <property type="entry name" value="Cadherins"/>
    <property type="match status" value="6"/>
</dbReference>
<keyword evidence="4 8" id="KW-0106">Calcium</keyword>
<evidence type="ECO:0000256" key="3">
    <source>
        <dbReference type="ARBA" id="ARBA00022737"/>
    </source>
</evidence>
<dbReference type="SUPFAM" id="SSF49313">
    <property type="entry name" value="Cadherin-like"/>
    <property type="match status" value="4"/>
</dbReference>
<dbReference type="SMART" id="SM00112">
    <property type="entry name" value="CA"/>
    <property type="match status" value="4"/>
</dbReference>
<evidence type="ECO:0000256" key="2">
    <source>
        <dbReference type="ARBA" id="ARBA00022692"/>
    </source>
</evidence>
<feature type="domain" description="Cadherin" evidence="9">
    <location>
        <begin position="23"/>
        <end position="81"/>
    </location>
</feature>
<evidence type="ECO:0000313" key="11">
    <source>
        <dbReference type="WBParaSite" id="PEQ_0000939501-mRNA-1"/>
    </source>
</evidence>
<dbReference type="GO" id="GO:0005911">
    <property type="term" value="C:cell-cell junction"/>
    <property type="evidence" value="ECO:0007669"/>
    <property type="project" value="TreeGrafter"/>
</dbReference>
<protein>
    <submittedName>
        <fullName evidence="11">Cadherin domain-containing protein</fullName>
    </submittedName>
</protein>
<proteinExistence type="predicted"/>
<accession>A0A914RSC0</accession>
<dbReference type="GO" id="GO:0005886">
    <property type="term" value="C:plasma membrane"/>
    <property type="evidence" value="ECO:0007669"/>
    <property type="project" value="InterPro"/>
</dbReference>
<sequence>MVGSIAVDEKEDYVFRMVSIEWDNLFEVGTSDGAILSKAEIDYEQESAYKFKVRATDGGGLSSDADVFLVVSDENDNMPRFEFDSYVIDVREDTDVGVNLLQINVFDNDSDCDFLFEIERRGNERGLFAIDRDGMVSVAAPLDRESSAKHVLHITVTDQGPSNKVLSASTTLTVNVIDVNDNAPTFVSPNTFFVFEEVPLGTLVGIVVAIDADFGNNAQVNGRVDREKKAVHHLTIEASDRGSPIRTSSANITILVLDVDDNESVLKDMHYGKVVESTAVDGDPEQHFRILPRSGVLVVDKVLDAEFQSEYNLSISMRSSIDSMKQFTRVYLEVIDINDERPRFKGGDHLVFTIAENVHGPYPIALGSTIADDRDRSDNGTISYAIVQVIGLIQWSEKMLPRVFCYSRA</sequence>
<evidence type="ECO:0000256" key="4">
    <source>
        <dbReference type="ARBA" id="ARBA00022837"/>
    </source>
</evidence>
<evidence type="ECO:0000256" key="1">
    <source>
        <dbReference type="ARBA" id="ARBA00004370"/>
    </source>
</evidence>
<dbReference type="InterPro" id="IPR020894">
    <property type="entry name" value="Cadherin_CS"/>
</dbReference>
<dbReference type="PRINTS" id="PR00205">
    <property type="entry name" value="CADHERIN"/>
</dbReference>
<dbReference type="InterPro" id="IPR050971">
    <property type="entry name" value="Cadherin-domain_protein"/>
</dbReference>
<dbReference type="InterPro" id="IPR015919">
    <property type="entry name" value="Cadherin-like_sf"/>
</dbReference>
<keyword evidence="6" id="KW-1133">Transmembrane helix</keyword>
<evidence type="ECO:0000256" key="6">
    <source>
        <dbReference type="ARBA" id="ARBA00022989"/>
    </source>
</evidence>
<feature type="domain" description="Cadherin" evidence="9">
    <location>
        <begin position="82"/>
        <end position="186"/>
    </location>
</feature>
<evidence type="ECO:0000259" key="9">
    <source>
        <dbReference type="PROSITE" id="PS50268"/>
    </source>
</evidence>
<dbReference type="Proteomes" id="UP000887564">
    <property type="component" value="Unplaced"/>
</dbReference>
<feature type="domain" description="Cadherin" evidence="9">
    <location>
        <begin position="186"/>
        <end position="344"/>
    </location>
</feature>
<reference evidence="11" key="1">
    <citation type="submission" date="2022-11" db="UniProtKB">
        <authorList>
            <consortium name="WormBaseParasite"/>
        </authorList>
    </citation>
    <scope>IDENTIFICATION</scope>
</reference>
<keyword evidence="2" id="KW-0812">Transmembrane</keyword>